<sequence>MSCSAVVTSVYPKDGLRVPKVMCIGAQDLVCHAKSLDADAITSRNLGCVTHSIITDVHVNQQESIQFSAPLSSLPHSCDHLSIDSVKIGLMNDVESVNQVHNFLCSMKENGCPIIIDLMNERWTDKVLQSMIDSILPLSSVLIASYTIAHHIVTSGQQSIEGTARCLLESGPRVVIVQDENGRRCMAMIDNEALLTKRCFWLPNHGSPSKSEDFSIAIAAYLAHGHIPLDFAILYGHLYTTVDALLRSSFLHIPSLTFTQELWSSVDDIYTRTIELPFLKEMLHSTLDERIYNYYIAQDYLFLLDRGRMLKGLVDRCSNEEVHRFFSTLLDKNDKYVTTILSDNNLPPYDEKTTAKMPACANYTKFMLTPVTCNDDFAWVRGLVTLLPCTLVYAKVGDWMIASGVQPTVKRYADIIDYYRDQARRDRLIYFLELTNRVVHDFSFEQRNKLKQLFRQVCEYEYAFWDESYRYGTQKVRN</sequence>
<evidence type="ECO:0000313" key="2">
    <source>
        <dbReference type="EMBL" id="CAF4652321.1"/>
    </source>
</evidence>
<feature type="domain" description="Thiaminase-2/PQQC" evidence="1">
    <location>
        <begin position="263"/>
        <end position="471"/>
    </location>
</feature>
<dbReference type="GO" id="GO:0005829">
    <property type="term" value="C:cytosol"/>
    <property type="evidence" value="ECO:0007669"/>
    <property type="project" value="TreeGrafter"/>
</dbReference>
<organism evidence="2 3">
    <name type="scientific">Rotaria socialis</name>
    <dbReference type="NCBI Taxonomy" id="392032"/>
    <lineage>
        <taxon>Eukaryota</taxon>
        <taxon>Metazoa</taxon>
        <taxon>Spiralia</taxon>
        <taxon>Gnathifera</taxon>
        <taxon>Rotifera</taxon>
        <taxon>Eurotatoria</taxon>
        <taxon>Bdelloidea</taxon>
        <taxon>Philodinida</taxon>
        <taxon>Philodinidae</taxon>
        <taxon>Rotaria</taxon>
    </lineage>
</organism>
<comment type="caution">
    <text evidence="2">The sequence shown here is derived from an EMBL/GenBank/DDBJ whole genome shotgun (WGS) entry which is preliminary data.</text>
</comment>
<gene>
    <name evidence="2" type="ORF">TSG867_LOCUS30850</name>
</gene>
<dbReference type="InterPro" id="IPR029056">
    <property type="entry name" value="Ribokinase-like"/>
</dbReference>
<dbReference type="SUPFAM" id="SSF53613">
    <property type="entry name" value="Ribokinase-like"/>
    <property type="match status" value="1"/>
</dbReference>
<dbReference type="InterPro" id="IPR004305">
    <property type="entry name" value="Thiaminase-2/PQQC"/>
</dbReference>
<dbReference type="InterPro" id="IPR016084">
    <property type="entry name" value="Haem_Oase-like_multi-hlx"/>
</dbReference>
<dbReference type="Proteomes" id="UP000663862">
    <property type="component" value="Unassembled WGS sequence"/>
</dbReference>
<dbReference type="Pfam" id="PF03070">
    <property type="entry name" value="TENA_THI-4"/>
    <property type="match status" value="1"/>
</dbReference>
<dbReference type="GO" id="GO:0006772">
    <property type="term" value="P:thiamine metabolic process"/>
    <property type="evidence" value="ECO:0007669"/>
    <property type="project" value="UniProtKB-ARBA"/>
</dbReference>
<dbReference type="SUPFAM" id="SSF48613">
    <property type="entry name" value="Heme oxygenase-like"/>
    <property type="match status" value="1"/>
</dbReference>
<dbReference type="AlphaFoldDB" id="A0A821FPF4"/>
<dbReference type="PANTHER" id="PTHR43198:SF2">
    <property type="entry name" value="SI:CH1073-67J19.1-RELATED"/>
    <property type="match status" value="1"/>
</dbReference>
<name>A0A821FPF4_9BILA</name>
<reference evidence="2" key="1">
    <citation type="submission" date="2021-02" db="EMBL/GenBank/DDBJ databases">
        <authorList>
            <person name="Nowell W R."/>
        </authorList>
    </citation>
    <scope>NUCLEOTIDE SEQUENCE</scope>
</reference>
<dbReference type="Gene3D" id="1.20.910.10">
    <property type="entry name" value="Heme oxygenase-like"/>
    <property type="match status" value="1"/>
</dbReference>
<dbReference type="Gene3D" id="3.40.1190.20">
    <property type="match status" value="1"/>
</dbReference>
<dbReference type="EMBL" id="CAJOBQ010005230">
    <property type="protein sequence ID" value="CAF4652321.1"/>
    <property type="molecule type" value="Genomic_DNA"/>
</dbReference>
<protein>
    <recommendedName>
        <fullName evidence="1">Thiaminase-2/PQQC domain-containing protein</fullName>
    </recommendedName>
</protein>
<proteinExistence type="predicted"/>
<evidence type="ECO:0000259" key="1">
    <source>
        <dbReference type="Pfam" id="PF03070"/>
    </source>
</evidence>
<dbReference type="InterPro" id="IPR050967">
    <property type="entry name" value="Thiamine_Salvage_TenA"/>
</dbReference>
<accession>A0A821FPF4</accession>
<evidence type="ECO:0000313" key="3">
    <source>
        <dbReference type="Proteomes" id="UP000663862"/>
    </source>
</evidence>
<dbReference type="PANTHER" id="PTHR43198">
    <property type="entry name" value="BIFUNCTIONAL TH2 PROTEIN"/>
    <property type="match status" value="1"/>
</dbReference>